<accession>A0A3L8S6C8</accession>
<dbReference type="AlphaFoldDB" id="A0A3L8S6C8"/>
<evidence type="ECO:0000313" key="2">
    <source>
        <dbReference type="Proteomes" id="UP000276834"/>
    </source>
</evidence>
<gene>
    <name evidence="1" type="ORF">DV515_00011644</name>
</gene>
<protein>
    <submittedName>
        <fullName evidence="1">Uncharacterized protein</fullName>
    </submittedName>
</protein>
<dbReference type="Proteomes" id="UP000276834">
    <property type="component" value="Unassembled WGS sequence"/>
</dbReference>
<reference evidence="1 2" key="1">
    <citation type="journal article" date="2018" name="Proc. R. Soc. B">
        <title>A non-coding region near Follistatin controls head colour polymorphism in the Gouldian finch.</title>
        <authorList>
            <person name="Toomey M.B."/>
            <person name="Marques C.I."/>
            <person name="Andrade P."/>
            <person name="Araujo P.M."/>
            <person name="Sabatino S."/>
            <person name="Gazda M.A."/>
            <person name="Afonso S."/>
            <person name="Lopes R.J."/>
            <person name="Corbo J.C."/>
            <person name="Carneiro M."/>
        </authorList>
    </citation>
    <scope>NUCLEOTIDE SEQUENCE [LARGE SCALE GENOMIC DNA]</scope>
    <source>
        <strain evidence="1">Red01</strain>
        <tissue evidence="1">Muscle</tissue>
    </source>
</reference>
<keyword evidence="2" id="KW-1185">Reference proteome</keyword>
<proteinExistence type="predicted"/>
<organism evidence="1 2">
    <name type="scientific">Chloebia gouldiae</name>
    <name type="common">Gouldian finch</name>
    <name type="synonym">Erythrura gouldiae</name>
    <dbReference type="NCBI Taxonomy" id="44316"/>
    <lineage>
        <taxon>Eukaryota</taxon>
        <taxon>Metazoa</taxon>
        <taxon>Chordata</taxon>
        <taxon>Craniata</taxon>
        <taxon>Vertebrata</taxon>
        <taxon>Euteleostomi</taxon>
        <taxon>Archelosauria</taxon>
        <taxon>Archosauria</taxon>
        <taxon>Dinosauria</taxon>
        <taxon>Saurischia</taxon>
        <taxon>Theropoda</taxon>
        <taxon>Coelurosauria</taxon>
        <taxon>Aves</taxon>
        <taxon>Neognathae</taxon>
        <taxon>Neoaves</taxon>
        <taxon>Telluraves</taxon>
        <taxon>Australaves</taxon>
        <taxon>Passeriformes</taxon>
        <taxon>Passeroidea</taxon>
        <taxon>Passeridae</taxon>
        <taxon>Chloebia</taxon>
    </lineage>
</organism>
<evidence type="ECO:0000313" key="1">
    <source>
        <dbReference type="EMBL" id="RLV97565.1"/>
    </source>
</evidence>
<sequence length="66" mass="8072">MEEWRKWFQQRRKDVEIQHYDFDLVFFCWCYPTISQTRNEVTEGKGEEISAGREDVVNGGFFHFFT</sequence>
<dbReference type="EMBL" id="QUSF01000055">
    <property type="protein sequence ID" value="RLV97565.1"/>
    <property type="molecule type" value="Genomic_DNA"/>
</dbReference>
<comment type="caution">
    <text evidence="1">The sequence shown here is derived from an EMBL/GenBank/DDBJ whole genome shotgun (WGS) entry which is preliminary data.</text>
</comment>
<name>A0A3L8S6C8_CHLGU</name>